<dbReference type="AlphaFoldDB" id="A0A1H6KUS2"/>
<evidence type="ECO:0000256" key="1">
    <source>
        <dbReference type="SAM" id="MobiDB-lite"/>
    </source>
</evidence>
<gene>
    <name evidence="2" type="ORF">SAMN04489835_4214</name>
</gene>
<accession>A0A1H6KUS2</accession>
<sequence>MALYEGSLAEPGDRNPYAGQALVLLKLWMRGYMRMMRVRIDTGPAMSRYRGARAIASDSMSDQTDRPSASRHSAPR</sequence>
<proteinExistence type="predicted"/>
<feature type="compositionally biased region" description="Polar residues" evidence="1">
    <location>
        <begin position="58"/>
        <end position="76"/>
    </location>
</feature>
<keyword evidence="3" id="KW-1185">Reference proteome</keyword>
<evidence type="ECO:0000313" key="2">
    <source>
        <dbReference type="EMBL" id="SEH79462.1"/>
    </source>
</evidence>
<reference evidence="3" key="1">
    <citation type="submission" date="2016-10" db="EMBL/GenBank/DDBJ databases">
        <authorList>
            <person name="Varghese N."/>
            <person name="Submissions S."/>
        </authorList>
    </citation>
    <scope>NUCLEOTIDE SEQUENCE [LARGE SCALE GENOMIC DNA]</scope>
    <source>
        <strain evidence="3">DSM 45405</strain>
    </source>
</reference>
<dbReference type="Pfam" id="PF04957">
    <property type="entry name" value="RMF"/>
    <property type="match status" value="1"/>
</dbReference>
<dbReference type="InterPro" id="IPR007040">
    <property type="entry name" value="Ribosome_modulation_factor"/>
</dbReference>
<name>A0A1H6KUS2_MYCRU</name>
<protein>
    <submittedName>
        <fullName evidence="2">Uncharacterized protein</fullName>
    </submittedName>
</protein>
<evidence type="ECO:0000313" key="3">
    <source>
        <dbReference type="Proteomes" id="UP000182915"/>
    </source>
</evidence>
<dbReference type="EMBL" id="LT629971">
    <property type="protein sequence ID" value="SEH79462.1"/>
    <property type="molecule type" value="Genomic_DNA"/>
</dbReference>
<dbReference type="Proteomes" id="UP000182915">
    <property type="component" value="Chromosome I"/>
</dbReference>
<organism evidence="2 3">
    <name type="scientific">Mycolicibacterium rutilum</name>
    <name type="common">Mycobacterium rutilum</name>
    <dbReference type="NCBI Taxonomy" id="370526"/>
    <lineage>
        <taxon>Bacteria</taxon>
        <taxon>Bacillati</taxon>
        <taxon>Actinomycetota</taxon>
        <taxon>Actinomycetes</taxon>
        <taxon>Mycobacteriales</taxon>
        <taxon>Mycobacteriaceae</taxon>
        <taxon>Mycolicibacterium</taxon>
    </lineage>
</organism>
<dbReference type="STRING" id="370526.SAMN04489835_4214"/>
<feature type="region of interest" description="Disordered" evidence="1">
    <location>
        <begin position="53"/>
        <end position="76"/>
    </location>
</feature>